<name>A0A832MJ69_UNCEI</name>
<accession>A0A832MJ69</accession>
<dbReference type="EMBL" id="DSQF01000006">
    <property type="protein sequence ID" value="HGZ42532.1"/>
    <property type="molecule type" value="Genomic_DNA"/>
</dbReference>
<reference evidence="4" key="1">
    <citation type="journal article" date="2020" name="mSystems">
        <title>Genome- and Community-Level Interaction Insights into Carbon Utilization and Element Cycling Functions of Hydrothermarchaeota in Hydrothermal Sediment.</title>
        <authorList>
            <person name="Zhou Z."/>
            <person name="Liu Y."/>
            <person name="Xu W."/>
            <person name="Pan J."/>
            <person name="Luo Z.H."/>
            <person name="Li M."/>
        </authorList>
    </citation>
    <scope>NUCLEOTIDE SEQUENCE [LARGE SCALE GENOMIC DNA]</scope>
    <source>
        <strain evidence="4">SpSt-381</strain>
    </source>
</reference>
<dbReference type="InterPro" id="IPR014755">
    <property type="entry name" value="Cu-Rt/internalin_Ig-like"/>
</dbReference>
<organism evidence="4">
    <name type="scientific">Eiseniibacteriota bacterium</name>
    <dbReference type="NCBI Taxonomy" id="2212470"/>
    <lineage>
        <taxon>Bacteria</taxon>
        <taxon>Candidatus Eiseniibacteriota</taxon>
    </lineage>
</organism>
<protein>
    <recommendedName>
        <fullName evidence="3">SbsA Ig-like domain-containing protein</fullName>
    </recommendedName>
</protein>
<evidence type="ECO:0000259" key="3">
    <source>
        <dbReference type="Pfam" id="PF13205"/>
    </source>
</evidence>
<feature type="domain" description="SbsA Ig-like" evidence="3">
    <location>
        <begin position="56"/>
        <end position="158"/>
    </location>
</feature>
<dbReference type="Pfam" id="PF13205">
    <property type="entry name" value="Big_5"/>
    <property type="match status" value="1"/>
</dbReference>
<sequence length="434" mass="46240">MTVSREAARTCAGARPARRAAARVAPALFAALAALAGCGERLRAPVEPPPAPPPAPPAVRAVSPAPRSTGVLYDEAIWIEFSLPVDAATLTPNNVYLKLDTARQPVTLSWDAARGRLALVPGVRLRLRRTYTVEITPRVRTASGAAVAPQGWFWQFTTNSLRRIARPRPADGVAGESPVTRLAWEATDAESGPVDYVAWIGPDSAAIAQRAVAPIAASRRATWFPRSPWPLGTRLYWTVSATHVETRERMDGPVWRFDTLPPDTPLDSIVVAPASWGYCQHSTGRSFCGSGQIVAGQSYTNAIRWRMPGGDALRLAAARVTFGTSTSQAPAAYRPALFATEGAWEGCSVTQNRPAHDPLLELASDGASLNTGAVTFRSTLFAAHLEASVRDAGVYGYTVRTSGPNVSLSLVTSPTQPNPVQGGLTLFVYRTGAP</sequence>
<dbReference type="AlphaFoldDB" id="A0A832MJ69"/>
<evidence type="ECO:0000313" key="4">
    <source>
        <dbReference type="EMBL" id="HGZ42532.1"/>
    </source>
</evidence>
<keyword evidence="1 2" id="KW-0732">Signal</keyword>
<comment type="caution">
    <text evidence="4">The sequence shown here is derived from an EMBL/GenBank/DDBJ whole genome shotgun (WGS) entry which is preliminary data.</text>
</comment>
<evidence type="ECO:0000256" key="1">
    <source>
        <dbReference type="ARBA" id="ARBA00022729"/>
    </source>
</evidence>
<gene>
    <name evidence="4" type="ORF">ENR23_03735</name>
</gene>
<dbReference type="Gene3D" id="2.60.40.1220">
    <property type="match status" value="1"/>
</dbReference>
<feature type="chain" id="PRO_5032277011" description="SbsA Ig-like domain-containing protein" evidence="2">
    <location>
        <begin position="37"/>
        <end position="434"/>
    </location>
</feature>
<proteinExistence type="predicted"/>
<dbReference type="InterPro" id="IPR032812">
    <property type="entry name" value="SbsA_Ig"/>
</dbReference>
<feature type="signal peptide" evidence="2">
    <location>
        <begin position="1"/>
        <end position="36"/>
    </location>
</feature>
<evidence type="ECO:0000256" key="2">
    <source>
        <dbReference type="SAM" id="SignalP"/>
    </source>
</evidence>